<sequence>MFVCLILDFLVISTRRTLTGKTTDTSLIIEPVDAEDNPISIIDRFFLQVEERSLEILKVIIRRRDRNLTVTNPLRIKEAELDITFPSFTPREPFPATFDGTTTNNDQDGDNIDVSRFTAGDKVAVQAWFGNYVFTNKSRKTVSGPTFRLLKLWRLQAGVSGLSGLNSSPITKRRRIL</sequence>
<dbReference type="AlphaFoldDB" id="A0A370TP46"/>
<feature type="signal peptide" evidence="1">
    <location>
        <begin position="1"/>
        <end position="19"/>
    </location>
</feature>
<organism evidence="2 3">
    <name type="scientific">Venustampulla echinocandica</name>
    <dbReference type="NCBI Taxonomy" id="2656787"/>
    <lineage>
        <taxon>Eukaryota</taxon>
        <taxon>Fungi</taxon>
        <taxon>Dikarya</taxon>
        <taxon>Ascomycota</taxon>
        <taxon>Pezizomycotina</taxon>
        <taxon>Leotiomycetes</taxon>
        <taxon>Helotiales</taxon>
        <taxon>Pleuroascaceae</taxon>
        <taxon>Venustampulla</taxon>
    </lineage>
</organism>
<protein>
    <submittedName>
        <fullName evidence="2">Uncharacterized protein</fullName>
    </submittedName>
</protein>
<dbReference type="RefSeq" id="XP_031869952.1">
    <property type="nucleotide sequence ID" value="XM_032013352.1"/>
</dbReference>
<keyword evidence="3" id="KW-1185">Reference proteome</keyword>
<name>A0A370TP46_9HELO</name>
<dbReference type="Proteomes" id="UP000254866">
    <property type="component" value="Unassembled WGS sequence"/>
</dbReference>
<comment type="caution">
    <text evidence="2">The sequence shown here is derived from an EMBL/GenBank/DDBJ whole genome shotgun (WGS) entry which is preliminary data.</text>
</comment>
<evidence type="ECO:0000313" key="2">
    <source>
        <dbReference type="EMBL" id="RDL37296.1"/>
    </source>
</evidence>
<dbReference type="OrthoDB" id="3590852at2759"/>
<gene>
    <name evidence="2" type="ORF">BP5553_04729</name>
</gene>
<dbReference type="EMBL" id="NPIC01000003">
    <property type="protein sequence ID" value="RDL37296.1"/>
    <property type="molecule type" value="Genomic_DNA"/>
</dbReference>
<accession>A0A370TP46</accession>
<evidence type="ECO:0000256" key="1">
    <source>
        <dbReference type="SAM" id="SignalP"/>
    </source>
</evidence>
<proteinExistence type="predicted"/>
<reference evidence="2 3" key="1">
    <citation type="journal article" date="2018" name="IMA Fungus">
        <title>IMA Genome-F 9: Draft genome sequence of Annulohypoxylon stygium, Aspergillus mulundensis, Berkeleyomyces basicola (syn. Thielaviopsis basicola), Ceratocystis smalleyi, two Cercospora beticola strains, Coleophoma cylindrospora, Fusarium fracticaudum, Phialophora cf. hyalina, and Morchella septimelata.</title>
        <authorList>
            <person name="Wingfield B.D."/>
            <person name="Bills G.F."/>
            <person name="Dong Y."/>
            <person name="Huang W."/>
            <person name="Nel W.J."/>
            <person name="Swalarsk-Parry B.S."/>
            <person name="Vaghefi N."/>
            <person name="Wilken P.M."/>
            <person name="An Z."/>
            <person name="de Beer Z.W."/>
            <person name="De Vos L."/>
            <person name="Chen L."/>
            <person name="Duong T.A."/>
            <person name="Gao Y."/>
            <person name="Hammerbacher A."/>
            <person name="Kikkert J.R."/>
            <person name="Li Y."/>
            <person name="Li H."/>
            <person name="Li K."/>
            <person name="Li Q."/>
            <person name="Liu X."/>
            <person name="Ma X."/>
            <person name="Naidoo K."/>
            <person name="Pethybridge S.J."/>
            <person name="Sun J."/>
            <person name="Steenkamp E.T."/>
            <person name="van der Nest M.A."/>
            <person name="van Wyk S."/>
            <person name="Wingfield M.J."/>
            <person name="Xiong C."/>
            <person name="Yue Q."/>
            <person name="Zhang X."/>
        </authorList>
    </citation>
    <scope>NUCLEOTIDE SEQUENCE [LARGE SCALE GENOMIC DNA]</scope>
    <source>
        <strain evidence="2 3">BP 5553</strain>
    </source>
</reference>
<keyword evidence="1" id="KW-0732">Signal</keyword>
<feature type="chain" id="PRO_5016563153" evidence="1">
    <location>
        <begin position="20"/>
        <end position="177"/>
    </location>
</feature>
<evidence type="ECO:0000313" key="3">
    <source>
        <dbReference type="Proteomes" id="UP000254866"/>
    </source>
</evidence>
<dbReference type="GeneID" id="43597578"/>